<dbReference type="GeneID" id="30309149"/>
<reference evidence="1 2" key="1">
    <citation type="journal article" date="2016" name="Virology">
        <title>The genomic content and context of auxiliary metabolic genes in marine cyanomyoviruses.</title>
        <authorList>
            <person name="Crummett L.T."/>
            <person name="Puxty R.J."/>
            <person name="Weihe C."/>
            <person name="Marston M.F."/>
            <person name="Martiny J.B."/>
        </authorList>
    </citation>
    <scope>NUCLEOTIDE SEQUENCE [LARGE SCALE GENOMIC DNA]</scope>
    <source>
        <strain evidence="1">0810PA29</strain>
    </source>
</reference>
<evidence type="ECO:0000313" key="1">
    <source>
        <dbReference type="EMBL" id="AOV61769.1"/>
    </source>
</evidence>
<proteinExistence type="predicted"/>
<dbReference type="Proteomes" id="UP000202081">
    <property type="component" value="Segment"/>
</dbReference>
<name>A0A1D8KT04_9CAUD</name>
<accession>A0A1D8KT04</accession>
<organism evidence="1 2">
    <name type="scientific">Synechococcus phage S-WAM2</name>
    <dbReference type="NCBI Taxonomy" id="1815522"/>
    <lineage>
        <taxon>Viruses</taxon>
        <taxon>Duplodnaviria</taxon>
        <taxon>Heunggongvirae</taxon>
        <taxon>Uroviricota</taxon>
        <taxon>Caudoviricetes</taxon>
        <taxon>Pantevenvirales</taxon>
        <taxon>Kyanoviridae</taxon>
        <taxon>Cymopoleiavirus</taxon>
        <taxon>Cymopoleiavirus swam2</taxon>
    </lineage>
</organism>
<dbReference type="OrthoDB" id="38525at10239"/>
<protein>
    <submittedName>
        <fullName evidence="1">Uncharacterized protein</fullName>
    </submittedName>
</protein>
<dbReference type="RefSeq" id="YP_009324238.1">
    <property type="nucleotide sequence ID" value="NC_031935.1"/>
</dbReference>
<dbReference type="KEGG" id="vg:30309149"/>
<evidence type="ECO:0000313" key="2">
    <source>
        <dbReference type="Proteomes" id="UP000202081"/>
    </source>
</evidence>
<gene>
    <name evidence="1" type="ORF">P29B0810_075</name>
</gene>
<sequence length="54" mass="6108">MCVIAAESKEHAREFFIKEFGEYHADDFDMHGEFTVIEDVKHPAGVVQYVYGGG</sequence>
<keyword evidence="2" id="KW-1185">Reference proteome</keyword>
<dbReference type="EMBL" id="KU686211">
    <property type="protein sequence ID" value="AOV61769.1"/>
    <property type="molecule type" value="Genomic_DNA"/>
</dbReference>